<feature type="region of interest" description="Disordered" evidence="1">
    <location>
        <begin position="210"/>
        <end position="244"/>
    </location>
</feature>
<organism evidence="2 3">
    <name type="scientific">Coemansia brasiliensis</name>
    <dbReference type="NCBI Taxonomy" id="2650707"/>
    <lineage>
        <taxon>Eukaryota</taxon>
        <taxon>Fungi</taxon>
        <taxon>Fungi incertae sedis</taxon>
        <taxon>Zoopagomycota</taxon>
        <taxon>Kickxellomycotina</taxon>
        <taxon>Kickxellomycetes</taxon>
        <taxon>Kickxellales</taxon>
        <taxon>Kickxellaceae</taxon>
        <taxon>Coemansia</taxon>
    </lineage>
</organism>
<dbReference type="AlphaFoldDB" id="A0A9W8LZ45"/>
<sequence>MPGKNPSLSELLFDPFFTQGVLFDTRDVFDMAPWPAFYFDRAALLGSGYIPEPPYARLLRKLGLFDPIEMPKIAKISKQSTFPVVVHSANALSQHCDRSEEDQLQKSISDNLKRDGSQIIGAIGEVFGETTRWAMGNLLGHLRDAADHIESRMQREQPKDKPPSSFYDALHSDIVSKFPEPSNEEKVFTYYHVTTRTMPDGSVETRKLLRDKDGSEKTTIIRHFPDPSKADEVTTIESPSENEK</sequence>
<evidence type="ECO:0000256" key="1">
    <source>
        <dbReference type="SAM" id="MobiDB-lite"/>
    </source>
</evidence>
<proteinExistence type="predicted"/>
<feature type="compositionally biased region" description="Polar residues" evidence="1">
    <location>
        <begin position="235"/>
        <end position="244"/>
    </location>
</feature>
<dbReference type="Proteomes" id="UP001139887">
    <property type="component" value="Unassembled WGS sequence"/>
</dbReference>
<comment type="caution">
    <text evidence="2">The sequence shown here is derived from an EMBL/GenBank/DDBJ whole genome shotgun (WGS) entry which is preliminary data.</text>
</comment>
<reference evidence="2" key="1">
    <citation type="submission" date="2022-07" db="EMBL/GenBank/DDBJ databases">
        <title>Phylogenomic reconstructions and comparative analyses of Kickxellomycotina fungi.</title>
        <authorList>
            <person name="Reynolds N.K."/>
            <person name="Stajich J.E."/>
            <person name="Barry K."/>
            <person name="Grigoriev I.V."/>
            <person name="Crous P."/>
            <person name="Smith M.E."/>
        </authorList>
    </citation>
    <scope>NUCLEOTIDE SEQUENCE</scope>
    <source>
        <strain evidence="2">NRRL 1566</strain>
    </source>
</reference>
<protein>
    <submittedName>
        <fullName evidence="2">Uncharacterized protein</fullName>
    </submittedName>
</protein>
<evidence type="ECO:0000313" key="3">
    <source>
        <dbReference type="Proteomes" id="UP001139887"/>
    </source>
</evidence>
<gene>
    <name evidence="2" type="ORF">IWW36_004100</name>
</gene>
<evidence type="ECO:0000313" key="2">
    <source>
        <dbReference type="EMBL" id="KAJ2846949.1"/>
    </source>
</evidence>
<accession>A0A9W8LZ45</accession>
<dbReference type="EMBL" id="JANBUW010000417">
    <property type="protein sequence ID" value="KAJ2846949.1"/>
    <property type="molecule type" value="Genomic_DNA"/>
</dbReference>
<keyword evidence="3" id="KW-1185">Reference proteome</keyword>
<dbReference type="OrthoDB" id="5562606at2759"/>
<feature type="compositionally biased region" description="Basic and acidic residues" evidence="1">
    <location>
        <begin position="223"/>
        <end position="232"/>
    </location>
</feature>
<name>A0A9W8LZ45_9FUNG</name>